<dbReference type="RefSeq" id="WP_187715637.1">
    <property type="nucleotide sequence ID" value="NZ_BAABJC010000001.1"/>
</dbReference>
<evidence type="ECO:0000313" key="2">
    <source>
        <dbReference type="EMBL" id="QNP44216.1"/>
    </source>
</evidence>
<evidence type="ECO:0000256" key="1">
    <source>
        <dbReference type="SAM" id="SignalP"/>
    </source>
</evidence>
<keyword evidence="3" id="KW-1185">Reference proteome</keyword>
<evidence type="ECO:0008006" key="4">
    <source>
        <dbReference type="Google" id="ProtNLM"/>
    </source>
</evidence>
<dbReference type="Proteomes" id="UP000516134">
    <property type="component" value="Chromosome"/>
</dbReference>
<reference evidence="2 3" key="1">
    <citation type="submission" date="2020-08" db="EMBL/GenBank/DDBJ databases">
        <title>Genome sequence of Sphingomonas daechungensis KACC 18115T.</title>
        <authorList>
            <person name="Hyun D.-W."/>
            <person name="Bae J.-W."/>
        </authorList>
    </citation>
    <scope>NUCLEOTIDE SEQUENCE [LARGE SCALE GENOMIC DNA]</scope>
    <source>
        <strain evidence="2 3">KACC 18115</strain>
    </source>
</reference>
<keyword evidence="1" id="KW-0732">Signal</keyword>
<dbReference type="EMBL" id="CP060780">
    <property type="protein sequence ID" value="QNP44216.1"/>
    <property type="molecule type" value="Genomic_DNA"/>
</dbReference>
<accession>A0ABX6T2W3</accession>
<feature type="chain" id="PRO_5045226164" description="Lipoprotein" evidence="1">
    <location>
        <begin position="17"/>
        <end position="133"/>
    </location>
</feature>
<name>A0ABX6T2W3_9SPHN</name>
<evidence type="ECO:0000313" key="3">
    <source>
        <dbReference type="Proteomes" id="UP000516134"/>
    </source>
</evidence>
<dbReference type="PROSITE" id="PS51257">
    <property type="entry name" value="PROKAR_LIPOPROTEIN"/>
    <property type="match status" value="1"/>
</dbReference>
<sequence length="133" mass="14023">MRVLAIAACATLAACAAQPPSPTEIAKSQAELQKLIGGKVAGKPITCLPHYRADDMVRIDDRTIAFRQGSTVFVNHLNGECSNLKSSFYALVTRGNGMGLCNGDIAQVRDLSNGITVGACALGDFIPYSTPRP</sequence>
<gene>
    <name evidence="2" type="ORF">H9L15_06955</name>
</gene>
<proteinExistence type="predicted"/>
<feature type="signal peptide" evidence="1">
    <location>
        <begin position="1"/>
        <end position="16"/>
    </location>
</feature>
<protein>
    <recommendedName>
        <fullName evidence="4">Lipoprotein</fullName>
    </recommendedName>
</protein>
<organism evidence="2 3">
    <name type="scientific">Sphingomonas daechungensis</name>
    <dbReference type="NCBI Taxonomy" id="1176646"/>
    <lineage>
        <taxon>Bacteria</taxon>
        <taxon>Pseudomonadati</taxon>
        <taxon>Pseudomonadota</taxon>
        <taxon>Alphaproteobacteria</taxon>
        <taxon>Sphingomonadales</taxon>
        <taxon>Sphingomonadaceae</taxon>
        <taxon>Sphingomonas</taxon>
    </lineage>
</organism>